<evidence type="ECO:0000256" key="3">
    <source>
        <dbReference type="ARBA" id="ARBA00022691"/>
    </source>
</evidence>
<dbReference type="GO" id="GO:0005730">
    <property type="term" value="C:nucleolus"/>
    <property type="evidence" value="ECO:0007669"/>
    <property type="project" value="TreeGrafter"/>
</dbReference>
<comment type="caution">
    <text evidence="6">Lacks conserved residue(s) required for the propagation of feature annotation.</text>
</comment>
<feature type="binding site" evidence="6">
    <location>
        <position position="576"/>
    </location>
    <ligand>
        <name>S-adenosyl-L-methionine</name>
        <dbReference type="ChEBI" id="CHEBI:59789"/>
    </ligand>
</feature>
<feature type="binding site" evidence="6">
    <location>
        <position position="549"/>
    </location>
    <ligand>
        <name>S-adenosyl-L-methionine</name>
        <dbReference type="ChEBI" id="CHEBI:59789"/>
    </ligand>
</feature>
<dbReference type="AlphaFoldDB" id="A0AAN8S3M0"/>
<evidence type="ECO:0000256" key="5">
    <source>
        <dbReference type="PROSITE-ProRule" id="PRU00221"/>
    </source>
</evidence>
<dbReference type="InterPro" id="IPR049561">
    <property type="entry name" value="NSUN5_7_fdxn-like"/>
</dbReference>
<protein>
    <recommendedName>
        <fullName evidence="7">SAM-dependent MTase RsmB/NOP-type domain-containing protein</fullName>
    </recommendedName>
</protein>
<dbReference type="InterPro" id="IPR036322">
    <property type="entry name" value="WD40_repeat_dom_sf"/>
</dbReference>
<dbReference type="Gene3D" id="3.40.50.150">
    <property type="entry name" value="Vaccinia Virus protein VP39"/>
    <property type="match status" value="1"/>
</dbReference>
<dbReference type="GO" id="GO:0003723">
    <property type="term" value="F:RNA binding"/>
    <property type="evidence" value="ECO:0007669"/>
    <property type="project" value="UniProtKB-UniRule"/>
</dbReference>
<accession>A0AAN8S3M0</accession>
<keyword evidence="5" id="KW-0853">WD repeat</keyword>
<dbReference type="PROSITE" id="PS50294">
    <property type="entry name" value="WD_REPEATS_REGION"/>
    <property type="match status" value="1"/>
</dbReference>
<dbReference type="SMART" id="SM00320">
    <property type="entry name" value="WD40"/>
    <property type="match status" value="3"/>
</dbReference>
<sequence length="747" mass="84537">MSTPFYELEFNEKIEYVSLPAFEWAQNLIALAFKSKIVVGLIKFQEDYENIENEVEFEPIEEFYHGYRVHALSWGLNTSLYKIPKTIEICVASSDFSLRFFSSDISTRHTSRKEIQGHSDYINDCAFDSKGEYLASVSDDLSCKIWSVSCNFQLLKTFTLTSPGMCVIWRNEAPGKLLVGEKKGIVRMYNVLTDQPLSCILSGLVPLTGISTNCQSKTIVMLAAGELIVTSFNTARQSNDSKVVHPGGGYKITCCPSNENYVATVGRPGSSLKITNTKSKQTLVTTNLEEDTTSDLPRIPRIYKAASVIAKKVVEEGGSLKDLVYSSGHKNIKGVYALVVKAIQHNQDLEKLLMKSKLLKKESRLQPWLAKILITELFFGKKELKGESKPVQTILNYKSQLTKFLKHKQNVVNNISSKVKKPRYVRVNTLHYTPDEIIKIFRKEGWSFVPTPNDYAQFIDLISNLQDDEFTRDFHIKQLLVFSGKVQFYENELYKNGNILLQDKASCLPGFLLKPDPDSVVLDMCAAPGMKTTHISAIMKNSGKIYATEMSSSRYKVLCDVIQTAGCINVIPLNIDALKLVEPEGSNNDFSWSKDVEYILVDPSCSGSGIVERVNIFENEKQDSKRLKKLCGFQYKLLLHALTNFPKVKRVVYSTCSVRTEENEGVVGDVIRTLNEFYSESNDCDNEKKLHRFHLVESLKESWPHRGSKDYVHGQSCIFADPHQDLTNGFFIAVFERDDKMRCQKKS</sequence>
<dbReference type="SUPFAM" id="SSF50978">
    <property type="entry name" value="WD40 repeat-like"/>
    <property type="match status" value="1"/>
</dbReference>
<name>A0AAN8S3M0_POLSC</name>
<dbReference type="SUPFAM" id="SSF53335">
    <property type="entry name" value="S-adenosyl-L-methionine-dependent methyltransferases"/>
    <property type="match status" value="1"/>
</dbReference>
<gene>
    <name evidence="8" type="ORF">RUM43_014267</name>
</gene>
<keyword evidence="3 6" id="KW-0949">S-adenosyl-L-methionine</keyword>
<keyword evidence="4 6" id="KW-0694">RNA-binding</keyword>
<dbReference type="GO" id="GO:0008173">
    <property type="term" value="F:RNA methyltransferase activity"/>
    <property type="evidence" value="ECO:0007669"/>
    <property type="project" value="InterPro"/>
</dbReference>
<dbReference type="GO" id="GO:0070475">
    <property type="term" value="P:rRNA base methylation"/>
    <property type="evidence" value="ECO:0007669"/>
    <property type="project" value="TreeGrafter"/>
</dbReference>
<dbReference type="EMBL" id="JAWJWE010000009">
    <property type="protein sequence ID" value="KAK6631171.1"/>
    <property type="molecule type" value="Genomic_DNA"/>
</dbReference>
<comment type="similarity">
    <text evidence="6">Belongs to the class I-like SAM-binding methyltransferase superfamily. RsmB/NOP family.</text>
</comment>
<evidence type="ECO:0000256" key="1">
    <source>
        <dbReference type="ARBA" id="ARBA00022603"/>
    </source>
</evidence>
<proteinExistence type="inferred from homology"/>
<keyword evidence="2 6" id="KW-0808">Transferase</keyword>
<feature type="repeat" description="WD" evidence="5">
    <location>
        <begin position="115"/>
        <end position="149"/>
    </location>
</feature>
<dbReference type="InterPro" id="IPR049560">
    <property type="entry name" value="MeTrfase_RsmB-F_NOP2_cat"/>
</dbReference>
<evidence type="ECO:0000313" key="9">
    <source>
        <dbReference type="Proteomes" id="UP001372834"/>
    </source>
</evidence>
<dbReference type="PANTHER" id="PTHR22807:SF4">
    <property type="entry name" value="28S RRNA (CYTOSINE-C(5))-METHYLTRANSFERASE"/>
    <property type="match status" value="1"/>
</dbReference>
<dbReference type="PROSITE" id="PS50082">
    <property type="entry name" value="WD_REPEATS_2"/>
    <property type="match status" value="1"/>
</dbReference>
<reference evidence="8 9" key="1">
    <citation type="submission" date="2023-10" db="EMBL/GenBank/DDBJ databases">
        <title>Genomes of two closely related lineages of the louse Polyplax serrata with different host specificities.</title>
        <authorList>
            <person name="Martinu J."/>
            <person name="Tarabai H."/>
            <person name="Stefka J."/>
            <person name="Hypsa V."/>
        </authorList>
    </citation>
    <scope>NUCLEOTIDE SEQUENCE [LARGE SCALE GENOMIC DNA]</scope>
    <source>
        <strain evidence="8">HR10_N</strain>
    </source>
</reference>
<evidence type="ECO:0000256" key="2">
    <source>
        <dbReference type="ARBA" id="ARBA00022679"/>
    </source>
</evidence>
<dbReference type="InterPro" id="IPR001678">
    <property type="entry name" value="MeTrfase_RsmB-F_NOP2_dom"/>
</dbReference>
<evidence type="ECO:0000256" key="6">
    <source>
        <dbReference type="PROSITE-ProRule" id="PRU01023"/>
    </source>
</evidence>
<feature type="domain" description="SAM-dependent MTase RsmB/NOP-type" evidence="7">
    <location>
        <begin position="413"/>
        <end position="738"/>
    </location>
</feature>
<dbReference type="Pfam" id="PF21153">
    <property type="entry name" value="NSUN5_N"/>
    <property type="match status" value="1"/>
</dbReference>
<dbReference type="InterPro" id="IPR023267">
    <property type="entry name" value="RCMT"/>
</dbReference>
<dbReference type="InterPro" id="IPR029063">
    <property type="entry name" value="SAM-dependent_MTases_sf"/>
</dbReference>
<feature type="active site" description="Nucleophile" evidence="6">
    <location>
        <position position="656"/>
    </location>
</feature>
<dbReference type="Proteomes" id="UP001372834">
    <property type="component" value="Unassembled WGS sequence"/>
</dbReference>
<dbReference type="PANTHER" id="PTHR22807">
    <property type="entry name" value="NOP2 YEAST -RELATED NOL1/NOP2/FMU SUN DOMAIN-CONTAINING"/>
    <property type="match status" value="1"/>
</dbReference>
<evidence type="ECO:0000259" key="7">
    <source>
        <dbReference type="PROSITE" id="PS51686"/>
    </source>
</evidence>
<evidence type="ECO:0000313" key="8">
    <source>
        <dbReference type="EMBL" id="KAK6631171.1"/>
    </source>
</evidence>
<dbReference type="Gene3D" id="3.30.70.1170">
    <property type="entry name" value="Sun protein, domain 3"/>
    <property type="match status" value="1"/>
</dbReference>
<dbReference type="PRINTS" id="PR02008">
    <property type="entry name" value="RCMTFAMILY"/>
</dbReference>
<organism evidence="8 9">
    <name type="scientific">Polyplax serrata</name>
    <name type="common">Common mouse louse</name>
    <dbReference type="NCBI Taxonomy" id="468196"/>
    <lineage>
        <taxon>Eukaryota</taxon>
        <taxon>Metazoa</taxon>
        <taxon>Ecdysozoa</taxon>
        <taxon>Arthropoda</taxon>
        <taxon>Hexapoda</taxon>
        <taxon>Insecta</taxon>
        <taxon>Pterygota</taxon>
        <taxon>Neoptera</taxon>
        <taxon>Paraneoptera</taxon>
        <taxon>Psocodea</taxon>
        <taxon>Troctomorpha</taxon>
        <taxon>Phthiraptera</taxon>
        <taxon>Anoplura</taxon>
        <taxon>Polyplacidae</taxon>
        <taxon>Polyplax</taxon>
    </lineage>
</organism>
<dbReference type="Pfam" id="PF21148">
    <property type="entry name" value="NSUN5_fdxn-like"/>
    <property type="match status" value="1"/>
</dbReference>
<keyword evidence="1 6" id="KW-0489">Methyltransferase</keyword>
<dbReference type="Pfam" id="PF00400">
    <property type="entry name" value="WD40"/>
    <property type="match status" value="1"/>
</dbReference>
<dbReference type="Gene3D" id="2.130.10.10">
    <property type="entry name" value="YVTN repeat-like/Quinoprotein amine dehydrogenase"/>
    <property type="match status" value="1"/>
</dbReference>
<dbReference type="PROSITE" id="PS51686">
    <property type="entry name" value="SAM_MT_RSMB_NOP"/>
    <property type="match status" value="1"/>
</dbReference>
<comment type="caution">
    <text evidence="8">The sequence shown here is derived from an EMBL/GenBank/DDBJ whole genome shotgun (WGS) entry which is preliminary data.</text>
</comment>
<dbReference type="InterPro" id="IPR048889">
    <property type="entry name" value="NSUN5_RCM1_N"/>
</dbReference>
<dbReference type="InterPro" id="IPR001680">
    <property type="entry name" value="WD40_rpt"/>
</dbReference>
<dbReference type="Pfam" id="PF01189">
    <property type="entry name" value="Methyltr_RsmB-F"/>
    <property type="match status" value="1"/>
</dbReference>
<feature type="binding site" evidence="6">
    <location>
        <position position="602"/>
    </location>
    <ligand>
        <name>S-adenosyl-L-methionine</name>
        <dbReference type="ChEBI" id="CHEBI:59789"/>
    </ligand>
</feature>
<evidence type="ECO:0000256" key="4">
    <source>
        <dbReference type="ARBA" id="ARBA00022884"/>
    </source>
</evidence>
<dbReference type="InterPro" id="IPR015943">
    <property type="entry name" value="WD40/YVTN_repeat-like_dom_sf"/>
</dbReference>